<evidence type="ECO:0000256" key="10">
    <source>
        <dbReference type="RuleBase" id="RU351113"/>
    </source>
</evidence>
<accession>A0AAU8BDH4</accession>
<evidence type="ECO:0000256" key="3">
    <source>
        <dbReference type="ARBA" id="ARBA00022606"/>
    </source>
</evidence>
<evidence type="ECO:0000256" key="1">
    <source>
        <dbReference type="ARBA" id="ARBA00004651"/>
    </source>
</evidence>
<feature type="transmembrane region" description="Helical" evidence="10">
    <location>
        <begin position="299"/>
        <end position="318"/>
    </location>
</feature>
<keyword evidence="5 10" id="KW-0552">Olfaction</keyword>
<feature type="transmembrane region" description="Helical" evidence="10">
    <location>
        <begin position="140"/>
        <end position="163"/>
    </location>
</feature>
<proteinExistence type="evidence at transcript level"/>
<dbReference type="GO" id="GO:0004984">
    <property type="term" value="F:olfactory receptor activity"/>
    <property type="evidence" value="ECO:0007669"/>
    <property type="project" value="InterPro"/>
</dbReference>
<keyword evidence="4 10" id="KW-0812">Transmembrane</keyword>
<sequence length="416" mass="48287">MSTVDRRKNHLPPTLKLKNMKMLVYVLNGIGAFPWEAFRERRPFLLFITYFMPFETLFVVYMLTNFVYHNVRVTDLATRSQCAITLILQCCQLIRTTRRLLPAYGYVFKTFFEKNHLYYLKDVSPFHNDIYNKVEKMTNFYTYVEIFFIIMLPGSMVAINVFVNYQNGLFSPNPPANVTWSRISYWKLPFIDTEPNIYIYLTIEYLGSQICALSTLQLDLVIAVLVFHLIGHIVVMVHEVETLEVPVDEAAEAQQLVYNDEQNKILSDKIVRVVHHHVDVIAFCDMISDFSGVPVMCNYFYQLVCGCLLLILTTSMDFKSAAQFTVITASTFTELVVISFIFEMVVITSKNLPHALYSSAWEKASCRNRRSVFLMLLRMQQPLQVKGLDIVTFGFDTMIAILKTTFSYFIFLRSFT</sequence>
<evidence type="ECO:0000256" key="6">
    <source>
        <dbReference type="ARBA" id="ARBA00022989"/>
    </source>
</evidence>
<feature type="transmembrane region" description="Helical" evidence="10">
    <location>
        <begin position="220"/>
        <end position="238"/>
    </location>
</feature>
<comment type="subcellular location">
    <subcellularLocation>
        <location evidence="1 10">Cell membrane</location>
        <topology evidence="1 10">Multi-pass membrane protein</topology>
    </subcellularLocation>
</comment>
<comment type="similarity">
    <text evidence="10">Belongs to the insect chemoreceptor superfamily. Heteromeric odorant receptor channel (TC 1.A.69) family.</text>
</comment>
<dbReference type="PANTHER" id="PTHR21137">
    <property type="entry name" value="ODORANT RECEPTOR"/>
    <property type="match status" value="1"/>
</dbReference>
<evidence type="ECO:0000256" key="4">
    <source>
        <dbReference type="ARBA" id="ARBA00022692"/>
    </source>
</evidence>
<protein>
    <recommendedName>
        <fullName evidence="10">Odorant receptor</fullName>
    </recommendedName>
</protein>
<evidence type="ECO:0000256" key="8">
    <source>
        <dbReference type="ARBA" id="ARBA00023170"/>
    </source>
</evidence>
<dbReference type="InterPro" id="IPR004117">
    <property type="entry name" value="7tm6_olfct_rcpt"/>
</dbReference>
<keyword evidence="2" id="KW-1003">Cell membrane</keyword>
<name>A0AAU8BDH4_9NEOP</name>
<dbReference type="GO" id="GO:0007165">
    <property type="term" value="P:signal transduction"/>
    <property type="evidence" value="ECO:0007669"/>
    <property type="project" value="UniProtKB-KW"/>
</dbReference>
<keyword evidence="7 10" id="KW-0472">Membrane</keyword>
<keyword evidence="9 10" id="KW-0807">Transducer</keyword>
<evidence type="ECO:0000256" key="9">
    <source>
        <dbReference type="ARBA" id="ARBA00023224"/>
    </source>
</evidence>
<comment type="caution">
    <text evidence="10">Lacks conserved residue(s) required for the propagation of feature annotation.</text>
</comment>
<keyword evidence="6 10" id="KW-1133">Transmembrane helix</keyword>
<reference evidence="11" key="1">
    <citation type="submission" date="2024-06" db="EMBL/GenBank/DDBJ databases">
        <authorList>
            <person name="Chang H."/>
        </authorList>
    </citation>
    <scope>NUCLEOTIDE SEQUENCE</scope>
</reference>
<dbReference type="EMBL" id="PP937555">
    <property type="protein sequence ID" value="XCD10482.1"/>
    <property type="molecule type" value="mRNA"/>
</dbReference>
<dbReference type="GO" id="GO:0005549">
    <property type="term" value="F:odorant binding"/>
    <property type="evidence" value="ECO:0007669"/>
    <property type="project" value="InterPro"/>
</dbReference>
<evidence type="ECO:0000256" key="5">
    <source>
        <dbReference type="ARBA" id="ARBA00022725"/>
    </source>
</evidence>
<dbReference type="AlphaFoldDB" id="A0AAU8BDH4"/>
<feature type="transmembrane region" description="Helical" evidence="10">
    <location>
        <begin position="325"/>
        <end position="347"/>
    </location>
</feature>
<organism evidence="11">
    <name type="scientific">Conopomorpha sinensis</name>
    <name type="common">litch fruit borer</name>
    <dbReference type="NCBI Taxonomy" id="940481"/>
    <lineage>
        <taxon>Eukaryota</taxon>
        <taxon>Metazoa</taxon>
        <taxon>Ecdysozoa</taxon>
        <taxon>Arthropoda</taxon>
        <taxon>Hexapoda</taxon>
        <taxon>Insecta</taxon>
        <taxon>Pterygota</taxon>
        <taxon>Neoptera</taxon>
        <taxon>Endopterygota</taxon>
        <taxon>Lepidoptera</taxon>
        <taxon>Glossata</taxon>
        <taxon>Ditrysia</taxon>
        <taxon>Tineoidea</taxon>
        <taxon>Gracillariidae</taxon>
        <taxon>Conopomorpha</taxon>
    </lineage>
</organism>
<dbReference type="PANTHER" id="PTHR21137:SF35">
    <property type="entry name" value="ODORANT RECEPTOR 19A-RELATED"/>
    <property type="match status" value="1"/>
</dbReference>
<evidence type="ECO:0000256" key="7">
    <source>
        <dbReference type="ARBA" id="ARBA00023136"/>
    </source>
</evidence>
<dbReference type="GO" id="GO:0005886">
    <property type="term" value="C:plasma membrane"/>
    <property type="evidence" value="ECO:0007669"/>
    <property type="project" value="UniProtKB-SubCell"/>
</dbReference>
<keyword evidence="8 10" id="KW-0675">Receptor</keyword>
<dbReference type="Pfam" id="PF02949">
    <property type="entry name" value="7tm_6"/>
    <property type="match status" value="1"/>
</dbReference>
<feature type="transmembrane region" description="Helical" evidence="10">
    <location>
        <begin position="390"/>
        <end position="411"/>
    </location>
</feature>
<evidence type="ECO:0000256" key="2">
    <source>
        <dbReference type="ARBA" id="ARBA00022475"/>
    </source>
</evidence>
<feature type="transmembrane region" description="Helical" evidence="10">
    <location>
        <begin position="44"/>
        <end position="63"/>
    </location>
</feature>
<evidence type="ECO:0000313" key="11">
    <source>
        <dbReference type="EMBL" id="XCD10482.1"/>
    </source>
</evidence>
<keyword evidence="3 10" id="KW-0716">Sensory transduction</keyword>